<evidence type="ECO:0000313" key="2">
    <source>
        <dbReference type="EMBL" id="MBF1383447.1"/>
    </source>
</evidence>
<reference evidence="2" key="1">
    <citation type="submission" date="2020-04" db="EMBL/GenBank/DDBJ databases">
        <title>Deep metagenomics examines the oral microbiome during advanced dental caries in children, revealing novel taxa and co-occurrences with host molecules.</title>
        <authorList>
            <person name="Baker J.L."/>
            <person name="Morton J.T."/>
            <person name="Dinis M."/>
            <person name="Alvarez R."/>
            <person name="Tran N.C."/>
            <person name="Knight R."/>
            <person name="Edlund A."/>
        </authorList>
    </citation>
    <scope>NUCLEOTIDE SEQUENCE</scope>
    <source>
        <strain evidence="2">JCVI_44_bin.5</strain>
    </source>
</reference>
<name>A0A930HKG4_9BACT</name>
<comment type="caution">
    <text evidence="2">The sequence shown here is derived from an EMBL/GenBank/DDBJ whole genome shotgun (WGS) entry which is preliminary data.</text>
</comment>
<feature type="chain" id="PRO_5036689599" evidence="1">
    <location>
        <begin position="22"/>
        <end position="176"/>
    </location>
</feature>
<sequence>MNTLNKLFCISLLGFALLLTSCGTTDNRLFAVERNEMYGFVNAKGDTVINCKYNLCFTDTIERIGFVANEKGQIECFNNKGEFLFYVFNYDNGPDYPQEGYFRILDKNGLFGYADSLGNVVIKPQYRFAYPFEDGKAKVTNTGKKVKAGAGGDDHWTWASDNWFFITPKGNKTADK</sequence>
<dbReference type="AlphaFoldDB" id="A0A930HKG4"/>
<evidence type="ECO:0000256" key="1">
    <source>
        <dbReference type="SAM" id="SignalP"/>
    </source>
</evidence>
<proteinExistence type="predicted"/>
<accession>A0A930HKG4</accession>
<dbReference type="EMBL" id="JABZSJ010000002">
    <property type="protein sequence ID" value="MBF1383447.1"/>
    <property type="molecule type" value="Genomic_DNA"/>
</dbReference>
<dbReference type="Pfam" id="PF14903">
    <property type="entry name" value="WG_beta_rep"/>
    <property type="match status" value="2"/>
</dbReference>
<dbReference type="PROSITE" id="PS51257">
    <property type="entry name" value="PROKAR_LIPOPROTEIN"/>
    <property type="match status" value="1"/>
</dbReference>
<protein>
    <submittedName>
        <fullName evidence="2">WG repeat-containing protein</fullName>
    </submittedName>
</protein>
<dbReference type="InterPro" id="IPR032774">
    <property type="entry name" value="WG_beta_rep"/>
</dbReference>
<dbReference type="Proteomes" id="UP000771736">
    <property type="component" value="Unassembled WGS sequence"/>
</dbReference>
<dbReference type="RefSeq" id="WP_273158244.1">
    <property type="nucleotide sequence ID" value="NZ_JABZSJ010000002.1"/>
</dbReference>
<organism evidence="2 3">
    <name type="scientific">Prevotella aurantiaca</name>
    <dbReference type="NCBI Taxonomy" id="596085"/>
    <lineage>
        <taxon>Bacteria</taxon>
        <taxon>Pseudomonadati</taxon>
        <taxon>Bacteroidota</taxon>
        <taxon>Bacteroidia</taxon>
        <taxon>Bacteroidales</taxon>
        <taxon>Prevotellaceae</taxon>
        <taxon>Prevotella</taxon>
    </lineage>
</organism>
<keyword evidence="1" id="KW-0732">Signal</keyword>
<feature type="signal peptide" evidence="1">
    <location>
        <begin position="1"/>
        <end position="21"/>
    </location>
</feature>
<evidence type="ECO:0000313" key="3">
    <source>
        <dbReference type="Proteomes" id="UP000771736"/>
    </source>
</evidence>
<gene>
    <name evidence="2" type="ORF">HXN26_01105</name>
</gene>